<evidence type="ECO:0000313" key="2">
    <source>
        <dbReference type="EMBL" id="MSS64911.1"/>
    </source>
</evidence>
<dbReference type="SUPFAM" id="SSF52540">
    <property type="entry name" value="P-loop containing nucleoside triphosphate hydrolases"/>
    <property type="match status" value="1"/>
</dbReference>
<dbReference type="InterPro" id="IPR051396">
    <property type="entry name" value="Bact_Antivir_Def_Nuclease"/>
</dbReference>
<dbReference type="Pfam" id="PF13175">
    <property type="entry name" value="AAA_15"/>
    <property type="match status" value="1"/>
</dbReference>
<evidence type="ECO:0000259" key="1">
    <source>
        <dbReference type="Pfam" id="PF13175"/>
    </source>
</evidence>
<dbReference type="EMBL" id="VUMT01000037">
    <property type="protein sequence ID" value="MSS64911.1"/>
    <property type="molecule type" value="Genomic_DNA"/>
</dbReference>
<gene>
    <name evidence="2" type="ORF">FYJ58_13710</name>
</gene>
<dbReference type="InterPro" id="IPR027417">
    <property type="entry name" value="P-loop_NTPase"/>
</dbReference>
<reference evidence="2 3" key="1">
    <citation type="submission" date="2019-08" db="EMBL/GenBank/DDBJ databases">
        <title>In-depth cultivation of the pig gut microbiome towards novel bacterial diversity and tailored functional studies.</title>
        <authorList>
            <person name="Wylensek D."/>
            <person name="Hitch T.C.A."/>
            <person name="Clavel T."/>
        </authorList>
    </citation>
    <scope>NUCLEOTIDE SEQUENCE [LARGE SCALE GENOMIC DNA]</scope>
    <source>
        <strain evidence="2 3">WCA-693-APC-MOT-I</strain>
    </source>
</reference>
<dbReference type="RefSeq" id="WP_154520278.1">
    <property type="nucleotide sequence ID" value="NZ_VUMT01000037.1"/>
</dbReference>
<comment type="caution">
    <text evidence="2">The sequence shown here is derived from an EMBL/GenBank/DDBJ whole genome shotgun (WGS) entry which is preliminary data.</text>
</comment>
<dbReference type="PANTHER" id="PTHR43581:SF2">
    <property type="entry name" value="EXCINUCLEASE ATPASE SUBUNIT"/>
    <property type="match status" value="1"/>
</dbReference>
<dbReference type="Proteomes" id="UP000482209">
    <property type="component" value="Unassembled WGS sequence"/>
</dbReference>
<sequence length="432" mass="50315">MQLDIKDFAKIKEASINIDGITVIAGENNTGKSTIGKIIFSIFNSMYNMNQKVMQEREDRIYQIVSLFFQSYLTQNKTISELPIRNYTYYSRKFTEKIMNMIQNNNNAALPYLIENFIFANNLTEAIDDINDFIDNLSDKLNVLIDVSDKKVMTEVITRWFNKVFENQISPLTKDSLESIIELTIQNKKINLHFQNDTCISWNTELNILHEAFYIDNPFVIDSMSDYYFKNSIKITDSHLLKYLCKKDNGILDGIFDAVMVKDKLNEIYNLLGELLGGDIIENQDGQYYLKTTKYNHPLNIKNLSTGLKSFAIIKQLLEKGSLKEKDILILDEPEIHLHPEWQLLYAELIVLLQKKFDLTIIITTHSPYFLDAIDVFTAKHKISDKTNYYLAENNDLGSYLYNVTNNIDKIYKKLSDPMQELENIRQSIYTF</sequence>
<dbReference type="CDD" id="cd00267">
    <property type="entry name" value="ABC_ATPase"/>
    <property type="match status" value="1"/>
</dbReference>
<keyword evidence="3" id="KW-1185">Reference proteome</keyword>
<dbReference type="AlphaFoldDB" id="A0A6L5Y2C1"/>
<evidence type="ECO:0000313" key="3">
    <source>
        <dbReference type="Proteomes" id="UP000482209"/>
    </source>
</evidence>
<organism evidence="2 3">
    <name type="scientific">Velocimicrobium porci</name>
    <dbReference type="NCBI Taxonomy" id="2606634"/>
    <lineage>
        <taxon>Bacteria</taxon>
        <taxon>Bacillati</taxon>
        <taxon>Bacillota</taxon>
        <taxon>Clostridia</taxon>
        <taxon>Lachnospirales</taxon>
        <taxon>Lachnospiraceae</taxon>
        <taxon>Velocimicrobium</taxon>
    </lineage>
</organism>
<proteinExistence type="predicted"/>
<dbReference type="PANTHER" id="PTHR43581">
    <property type="entry name" value="ATP/GTP PHOSPHATASE"/>
    <property type="match status" value="1"/>
</dbReference>
<accession>A0A6L5Y2C1</accession>
<dbReference type="InterPro" id="IPR041685">
    <property type="entry name" value="AAA_GajA/Old/RecF-like"/>
</dbReference>
<name>A0A6L5Y2C1_9FIRM</name>
<dbReference type="Gene3D" id="3.40.50.300">
    <property type="entry name" value="P-loop containing nucleotide triphosphate hydrolases"/>
    <property type="match status" value="1"/>
</dbReference>
<feature type="domain" description="Endonuclease GajA/Old nuclease/RecF-like AAA" evidence="1">
    <location>
        <begin position="2"/>
        <end position="370"/>
    </location>
</feature>
<protein>
    <submittedName>
        <fullName evidence="2">AAA family ATPase</fullName>
    </submittedName>
</protein>